<dbReference type="OMA" id="CKEFWTA"/>
<dbReference type="GO" id="GO:0030008">
    <property type="term" value="C:TRAPP complex"/>
    <property type="evidence" value="ECO:0007669"/>
    <property type="project" value="TreeGrafter"/>
</dbReference>
<protein>
    <submittedName>
        <fullName evidence="2">BET3 family protein</fullName>
    </submittedName>
</protein>
<dbReference type="OrthoDB" id="941624at2759"/>
<dbReference type="InterPro" id="IPR024096">
    <property type="entry name" value="NO_sig/Golgi_transp_ligand-bd"/>
</dbReference>
<evidence type="ECO:0000313" key="3">
    <source>
        <dbReference type="Proteomes" id="UP000076632"/>
    </source>
</evidence>
<organism evidence="2 3">
    <name type="scientific">Xylona heveae (strain CBS 132557 / TC161)</name>
    <dbReference type="NCBI Taxonomy" id="1328760"/>
    <lineage>
        <taxon>Eukaryota</taxon>
        <taxon>Fungi</taxon>
        <taxon>Dikarya</taxon>
        <taxon>Ascomycota</taxon>
        <taxon>Pezizomycotina</taxon>
        <taxon>Xylonomycetes</taxon>
        <taxon>Xylonales</taxon>
        <taxon>Xylonaceae</taxon>
        <taxon>Xylona</taxon>
    </lineage>
</organism>
<comment type="similarity">
    <text evidence="1">Belongs to the TRAPP small subunits family. BET3 subfamily.</text>
</comment>
<dbReference type="PANTHER" id="PTHR12817:SF0">
    <property type="entry name" value="GEO08327P1"/>
    <property type="match status" value="1"/>
</dbReference>
<dbReference type="CDD" id="cd14944">
    <property type="entry name" value="TRAPPC6A_Trs33"/>
    <property type="match status" value="1"/>
</dbReference>
<dbReference type="GO" id="GO:0006888">
    <property type="term" value="P:endoplasmic reticulum to Golgi vesicle-mediated transport"/>
    <property type="evidence" value="ECO:0007669"/>
    <property type="project" value="TreeGrafter"/>
</dbReference>
<dbReference type="Gene3D" id="3.30.1380.20">
    <property type="entry name" value="Trafficking protein particle complex subunit 3"/>
    <property type="match status" value="1"/>
</dbReference>
<dbReference type="EMBL" id="KV407461">
    <property type="protein sequence ID" value="KZF21268.1"/>
    <property type="molecule type" value="Genomic_DNA"/>
</dbReference>
<proteinExistence type="inferred from homology"/>
<gene>
    <name evidence="2" type="ORF">L228DRAFT_249057</name>
</gene>
<dbReference type="InterPro" id="IPR037992">
    <property type="entry name" value="TRAPPC6/Trs33"/>
</dbReference>
<dbReference type="GO" id="GO:0005801">
    <property type="term" value="C:cis-Golgi network"/>
    <property type="evidence" value="ECO:0007669"/>
    <property type="project" value="TreeGrafter"/>
</dbReference>
<dbReference type="AlphaFoldDB" id="A0A165FQX2"/>
<sequence length="206" mass="22817">MSIDSVRPAITSGGTGSLSSDLQQTYLSSSCFDFLLIELVPMAYRLAVDVSTSSAVAAGLNPEEVLDEEERREAAFYKLDLLGYRVGQGLVERFSRDRPRFTDGLDAIKFLCKDLWTLVFRKQIDNLKTNHRGVYVLTDNSFRPFSRMSMESGGLALQRAQPFLWFPCGLIRGALSSMNINATVQAETSELPGATFQIKTVVNAKS</sequence>
<dbReference type="GO" id="GO:0005802">
    <property type="term" value="C:trans-Golgi network"/>
    <property type="evidence" value="ECO:0007669"/>
    <property type="project" value="TreeGrafter"/>
</dbReference>
<dbReference type="STRING" id="1328760.A0A165FQX2"/>
<evidence type="ECO:0000256" key="1">
    <source>
        <dbReference type="ARBA" id="ARBA00006218"/>
    </source>
</evidence>
<dbReference type="InParanoid" id="A0A165FQX2"/>
<keyword evidence="3" id="KW-1185">Reference proteome</keyword>
<evidence type="ECO:0000313" key="2">
    <source>
        <dbReference type="EMBL" id="KZF21268.1"/>
    </source>
</evidence>
<dbReference type="RefSeq" id="XP_018186823.1">
    <property type="nucleotide sequence ID" value="XM_018333005.1"/>
</dbReference>
<dbReference type="GeneID" id="28898142"/>
<accession>A0A165FQX2</accession>
<dbReference type="PANTHER" id="PTHR12817">
    <property type="entry name" value="TRAFFICKING PROTEIN PARTICLE COMPLEX SUBUNIT 6B"/>
    <property type="match status" value="1"/>
</dbReference>
<reference evidence="2 3" key="1">
    <citation type="journal article" date="2016" name="Fungal Biol.">
        <title>The genome of Xylona heveae provides a window into fungal endophytism.</title>
        <authorList>
            <person name="Gazis R."/>
            <person name="Kuo A."/>
            <person name="Riley R."/>
            <person name="LaButti K."/>
            <person name="Lipzen A."/>
            <person name="Lin J."/>
            <person name="Amirebrahimi M."/>
            <person name="Hesse C.N."/>
            <person name="Spatafora J.W."/>
            <person name="Henrissat B."/>
            <person name="Hainaut M."/>
            <person name="Grigoriev I.V."/>
            <person name="Hibbett D.S."/>
        </authorList>
    </citation>
    <scope>NUCLEOTIDE SEQUENCE [LARGE SCALE GENOMIC DNA]</scope>
    <source>
        <strain evidence="2 3">TC161</strain>
    </source>
</reference>
<dbReference type="InterPro" id="IPR007194">
    <property type="entry name" value="TRAPP_component"/>
</dbReference>
<name>A0A165FQX2_XYLHT</name>
<dbReference type="Proteomes" id="UP000076632">
    <property type="component" value="Unassembled WGS sequence"/>
</dbReference>
<dbReference type="SUPFAM" id="SSF111126">
    <property type="entry name" value="Ligand-binding domain in the NO signalling and Golgi transport"/>
    <property type="match status" value="1"/>
</dbReference>
<dbReference type="Pfam" id="PF04051">
    <property type="entry name" value="TRAPP"/>
    <property type="match status" value="1"/>
</dbReference>